<organism evidence="3 4">
    <name type="scientific">Candidatus Filomicrobium marinum</name>
    <dbReference type="NCBI Taxonomy" id="1608628"/>
    <lineage>
        <taxon>Bacteria</taxon>
        <taxon>Pseudomonadati</taxon>
        <taxon>Pseudomonadota</taxon>
        <taxon>Alphaproteobacteria</taxon>
        <taxon>Hyphomicrobiales</taxon>
        <taxon>Hyphomicrobiaceae</taxon>
        <taxon>Filomicrobium</taxon>
    </lineage>
</organism>
<sequence>MRREVLGLAAIAVFASSPLLAGNSAQLSSERGGQLAQSQTGGSSGKAQEDVHAPTNRVGESVPTMKAEPKADTQQSGSSTHKKDETQHAPTNRVGEAVPDMKSDKTK</sequence>
<dbReference type="Proteomes" id="UP000033187">
    <property type="component" value="Chromosome 1"/>
</dbReference>
<feature type="signal peptide" evidence="2">
    <location>
        <begin position="1"/>
        <end position="21"/>
    </location>
</feature>
<dbReference type="KEGG" id="fiy:BN1229_v1_3213"/>
<protein>
    <recommendedName>
        <fullName evidence="5">Secreted protein</fullName>
    </recommendedName>
</protein>
<accession>A0A0D6JJF1</accession>
<feature type="region of interest" description="Disordered" evidence="1">
    <location>
        <begin position="25"/>
        <end position="107"/>
    </location>
</feature>
<proteinExistence type="predicted"/>
<dbReference type="KEGG" id="fil:BN1229_v1_2701"/>
<feature type="chain" id="PRO_5002306337" description="Secreted protein" evidence="2">
    <location>
        <begin position="22"/>
        <end position="107"/>
    </location>
</feature>
<evidence type="ECO:0008006" key="5">
    <source>
        <dbReference type="Google" id="ProtNLM"/>
    </source>
</evidence>
<reference evidence="4" key="1">
    <citation type="submission" date="2015-02" db="EMBL/GenBank/DDBJ databases">
        <authorList>
            <person name="Chooi Y.-H."/>
        </authorList>
    </citation>
    <scope>NUCLEOTIDE SEQUENCE [LARGE SCALE GENOMIC DNA]</scope>
    <source>
        <strain evidence="4">strain Y</strain>
    </source>
</reference>
<evidence type="ECO:0000256" key="2">
    <source>
        <dbReference type="SAM" id="SignalP"/>
    </source>
</evidence>
<dbReference type="EMBL" id="LN829119">
    <property type="protein sequence ID" value="CPR21780.1"/>
    <property type="molecule type" value="Genomic_DNA"/>
</dbReference>
<name>A0A0D6JJF1_9HYPH</name>
<gene>
    <name evidence="3" type="ORF">YBN1229_v1_3213</name>
</gene>
<keyword evidence="4" id="KW-1185">Reference proteome</keyword>
<evidence type="ECO:0000313" key="4">
    <source>
        <dbReference type="Proteomes" id="UP000033187"/>
    </source>
</evidence>
<keyword evidence="2" id="KW-0732">Signal</keyword>
<feature type="compositionally biased region" description="Polar residues" evidence="1">
    <location>
        <begin position="25"/>
        <end position="41"/>
    </location>
</feature>
<evidence type="ECO:0000313" key="3">
    <source>
        <dbReference type="EMBL" id="CPR21780.1"/>
    </source>
</evidence>
<dbReference type="RefSeq" id="WP_139165393.1">
    <property type="nucleotide sequence ID" value="NZ_LN829118.1"/>
</dbReference>
<evidence type="ECO:0000256" key="1">
    <source>
        <dbReference type="SAM" id="MobiDB-lite"/>
    </source>
</evidence>
<dbReference type="AlphaFoldDB" id="A0A0D6JJF1"/>